<keyword evidence="4" id="KW-0997">Cell inner membrane</keyword>
<protein>
    <recommendedName>
        <fullName evidence="9">Type II secretion system protein GspF domain-containing protein</fullName>
    </recommendedName>
</protein>
<evidence type="ECO:0000256" key="7">
    <source>
        <dbReference type="ARBA" id="ARBA00023136"/>
    </source>
</evidence>
<evidence type="ECO:0000313" key="10">
    <source>
        <dbReference type="EMBL" id="PIS09010.1"/>
    </source>
</evidence>
<dbReference type="Pfam" id="PF00482">
    <property type="entry name" value="T2SSF"/>
    <property type="match status" value="2"/>
</dbReference>
<feature type="transmembrane region" description="Helical" evidence="8">
    <location>
        <begin position="218"/>
        <end position="246"/>
    </location>
</feature>
<feature type="transmembrane region" description="Helical" evidence="8">
    <location>
        <begin position="383"/>
        <end position="404"/>
    </location>
</feature>
<dbReference type="Gene3D" id="1.20.81.30">
    <property type="entry name" value="Type II secretion system (T2SS), domain F"/>
    <property type="match status" value="2"/>
</dbReference>
<feature type="transmembrane region" description="Helical" evidence="8">
    <location>
        <begin position="175"/>
        <end position="197"/>
    </location>
</feature>
<feature type="domain" description="Type II secretion system protein GspF" evidence="9">
    <location>
        <begin position="279"/>
        <end position="402"/>
    </location>
</feature>
<evidence type="ECO:0000256" key="6">
    <source>
        <dbReference type="ARBA" id="ARBA00022989"/>
    </source>
</evidence>
<dbReference type="PRINTS" id="PR00812">
    <property type="entry name" value="BCTERIALGSPF"/>
</dbReference>
<keyword evidence="7 8" id="KW-0472">Membrane</keyword>
<feature type="domain" description="Type II secretion system protein GspF" evidence="9">
    <location>
        <begin position="76"/>
        <end position="198"/>
    </location>
</feature>
<evidence type="ECO:0000256" key="8">
    <source>
        <dbReference type="SAM" id="Phobius"/>
    </source>
</evidence>
<dbReference type="AlphaFoldDB" id="A0A2H0W8M2"/>
<gene>
    <name evidence="10" type="ORF">COT75_04075</name>
</gene>
<organism evidence="10 11">
    <name type="scientific">Candidatus Beckwithbacteria bacterium CG10_big_fil_rev_8_21_14_0_10_34_10</name>
    <dbReference type="NCBI Taxonomy" id="1974495"/>
    <lineage>
        <taxon>Bacteria</taxon>
        <taxon>Candidatus Beckwithiibacteriota</taxon>
    </lineage>
</organism>
<accession>A0A2H0W8M2</accession>
<evidence type="ECO:0000256" key="3">
    <source>
        <dbReference type="ARBA" id="ARBA00022475"/>
    </source>
</evidence>
<keyword evidence="5 8" id="KW-0812">Transmembrane</keyword>
<dbReference type="FunFam" id="1.20.81.30:FF:000001">
    <property type="entry name" value="Type II secretion system protein F"/>
    <property type="match status" value="1"/>
</dbReference>
<dbReference type="InterPro" id="IPR003004">
    <property type="entry name" value="GspF/PilC"/>
</dbReference>
<comment type="subcellular location">
    <subcellularLocation>
        <location evidence="1">Cell inner membrane</location>
        <topology evidence="1">Multi-pass membrane protein</topology>
    </subcellularLocation>
</comment>
<reference evidence="11" key="1">
    <citation type="submission" date="2017-09" db="EMBL/GenBank/DDBJ databases">
        <title>Depth-based differentiation of microbial function through sediment-hosted aquifers and enrichment of novel symbionts in the deep terrestrial subsurface.</title>
        <authorList>
            <person name="Probst A.J."/>
            <person name="Ladd B."/>
            <person name="Jarett J.K."/>
            <person name="Geller-Mcgrath D.E."/>
            <person name="Sieber C.M.K."/>
            <person name="Emerson J.B."/>
            <person name="Anantharaman K."/>
            <person name="Thomas B.C."/>
            <person name="Malmstrom R."/>
            <person name="Stieglmeier M."/>
            <person name="Klingl A."/>
            <person name="Woyke T."/>
            <person name="Ryan C.M."/>
            <person name="Banfield J.F."/>
        </authorList>
    </citation>
    <scope>NUCLEOTIDE SEQUENCE [LARGE SCALE GENOMIC DNA]</scope>
</reference>
<proteinExistence type="inferred from homology"/>
<evidence type="ECO:0000256" key="5">
    <source>
        <dbReference type="ARBA" id="ARBA00022692"/>
    </source>
</evidence>
<name>A0A2H0W8M2_9BACT</name>
<keyword evidence="3" id="KW-1003">Cell membrane</keyword>
<dbReference type="InterPro" id="IPR018076">
    <property type="entry name" value="T2SS_GspF_dom"/>
</dbReference>
<dbReference type="PANTHER" id="PTHR30012:SF0">
    <property type="entry name" value="TYPE II SECRETION SYSTEM PROTEIN F-RELATED"/>
    <property type="match status" value="1"/>
</dbReference>
<dbReference type="InterPro" id="IPR042094">
    <property type="entry name" value="T2SS_GspF_sf"/>
</dbReference>
<evidence type="ECO:0000256" key="4">
    <source>
        <dbReference type="ARBA" id="ARBA00022519"/>
    </source>
</evidence>
<dbReference type="GO" id="GO:0005886">
    <property type="term" value="C:plasma membrane"/>
    <property type="evidence" value="ECO:0007669"/>
    <property type="project" value="UniProtKB-SubCell"/>
</dbReference>
<comment type="similarity">
    <text evidence="2">Belongs to the GSP F family.</text>
</comment>
<evidence type="ECO:0000256" key="2">
    <source>
        <dbReference type="ARBA" id="ARBA00005745"/>
    </source>
</evidence>
<dbReference type="Proteomes" id="UP000230093">
    <property type="component" value="Unassembled WGS sequence"/>
</dbReference>
<evidence type="ECO:0000259" key="9">
    <source>
        <dbReference type="Pfam" id="PF00482"/>
    </source>
</evidence>
<keyword evidence="6 8" id="KW-1133">Transmembrane helix</keyword>
<evidence type="ECO:0000256" key="1">
    <source>
        <dbReference type="ARBA" id="ARBA00004429"/>
    </source>
</evidence>
<evidence type="ECO:0000313" key="11">
    <source>
        <dbReference type="Proteomes" id="UP000230093"/>
    </source>
</evidence>
<dbReference type="PANTHER" id="PTHR30012">
    <property type="entry name" value="GENERAL SECRETION PATHWAY PROTEIN"/>
    <property type="match status" value="1"/>
</dbReference>
<sequence>MTDYSYIAIDKNGQVKRGDISSQNSAQIYRQLEVNGLELISFQETKGKAGIMDLDMSGVIKGIFYQKISPMEKITFAHHLAVMLKAGVPIIESVDILKNETASPKFKKIIDLLRADLEKGKPVSSILEKEKFFSPAHLAMLKAGEASGKVIESLGRIASDLKRDYQLKKKVTSAMAYPAVVTMALVAISGFIIVFVLPKIGDVFKQMNLKIPLPTQILLTLGTFISTNFTLVILIIGVLVAVLIIVNRFTNWGSKFFGKIVFIIPVVKKVIEQINMARFIRSLSSLLSSGVPIAESLNTSGQVFGKPHKKETIKDISNQVKEGVSLTEAFQKYQKEYGGLLVKMVSVGEKSGKLSDILEDLAVFYEGEVEGKLESFSAIVEPVLMLLVGLGVGGMILSIIGPIYQMMGSLSQ</sequence>
<dbReference type="EMBL" id="PEZT01000023">
    <property type="protein sequence ID" value="PIS09010.1"/>
    <property type="molecule type" value="Genomic_DNA"/>
</dbReference>
<comment type="caution">
    <text evidence="10">The sequence shown here is derived from an EMBL/GenBank/DDBJ whole genome shotgun (WGS) entry which is preliminary data.</text>
</comment>